<evidence type="ECO:0000313" key="1">
    <source>
        <dbReference type="EMBL" id="BAD01823.1"/>
    </source>
</evidence>
<dbReference type="NCBIfam" id="TIGR04153">
    <property type="entry name" value="cyanosortA_assc"/>
    <property type="match status" value="1"/>
</dbReference>
<dbReference type="KEGG" id="syn:slr5053"/>
<reference evidence="1 2" key="1">
    <citation type="journal article" date="2003" name="DNA Res.">
        <title>Structural analysis of four large plasmids harboring in a unicellular cyanobacterium, Synechocystis sp. PCC 6803.</title>
        <authorList>
            <person name="Kaneko T."/>
            <person name="Nakamura Y."/>
            <person name="Sasamoto S."/>
            <person name="Watanabe A."/>
            <person name="Kohara M."/>
            <person name="Matsumoto M."/>
            <person name="Shimpo S."/>
            <person name="Yamada M."/>
            <person name="Tabata S."/>
        </authorList>
    </citation>
    <scope>NUCLEOTIDE SEQUENCE [LARGE SCALE GENOMIC DNA]</scope>
    <source>
        <strain evidence="2">ATCC 27184 / PCC 6803 / Kazusa</strain>
    </source>
</reference>
<dbReference type="InterPro" id="IPR026411">
    <property type="entry name" value="Cyanosort_A_assoc"/>
</dbReference>
<dbReference type="InParanoid" id="Q6ZES7"/>
<dbReference type="AlphaFoldDB" id="Q6ZES7"/>
<sequence>MVAIAKLSASQPGRVKTLSEHPFPYPQQVTLPSWQLKNSKTAIVAGKSPGQRYILQKGDITATITACLNPNAPSTLTEQQFISNKYRHNLHFFAWLAGQKDLTDSSCLWTLISAPIAPDATPDEITQTFQQLETAWVEWYQWWQLH</sequence>
<evidence type="ECO:0000313" key="2">
    <source>
        <dbReference type="Proteomes" id="UP000001425"/>
    </source>
</evidence>
<organism evidence="1 2">
    <name type="scientific">Synechocystis sp. (strain ATCC 27184 / PCC 6803 / Kazusa)</name>
    <dbReference type="NCBI Taxonomy" id="1111708"/>
    <lineage>
        <taxon>Bacteria</taxon>
        <taxon>Bacillati</taxon>
        <taxon>Cyanobacteriota</taxon>
        <taxon>Cyanophyceae</taxon>
        <taxon>Synechococcales</taxon>
        <taxon>Merismopediaceae</taxon>
        <taxon>Synechocystis</taxon>
    </lineage>
</organism>
<gene>
    <name evidence="1" type="ordered locus">slr5053</name>
</gene>
<geneLocation type="plasmid" evidence="1 2">
    <name>pSYSM</name>
</geneLocation>
<name>Q6ZES7_SYNY3</name>
<accession>Q6ZES7</accession>
<keyword evidence="1" id="KW-0614">Plasmid</keyword>
<dbReference type="EnsemblBacteria" id="BAD01823">
    <property type="protein sequence ID" value="BAD01823"/>
    <property type="gene ID" value="BAD01823"/>
</dbReference>
<keyword evidence="2" id="KW-1185">Reference proteome</keyword>
<proteinExistence type="predicted"/>
<protein>
    <submittedName>
        <fullName evidence="1">Uncharacterized protein</fullName>
    </submittedName>
</protein>
<dbReference type="EMBL" id="AP004310">
    <property type="protein sequence ID" value="BAD01823.1"/>
    <property type="molecule type" value="Genomic_DNA"/>
</dbReference>
<dbReference type="Proteomes" id="UP000001425">
    <property type="component" value="Plasmid pSYSM"/>
</dbReference>